<dbReference type="GO" id="GO:0016740">
    <property type="term" value="F:transferase activity"/>
    <property type="evidence" value="ECO:0007669"/>
    <property type="project" value="UniProtKB-ARBA"/>
</dbReference>
<evidence type="ECO:0000256" key="5">
    <source>
        <dbReference type="ARBA" id="ARBA00022555"/>
    </source>
</evidence>
<reference evidence="20" key="1">
    <citation type="submission" date="2020-10" db="EMBL/GenBank/DDBJ databases">
        <authorList>
            <person name="Gilroy R."/>
        </authorList>
    </citation>
    <scope>NUCLEOTIDE SEQUENCE</scope>
    <source>
        <strain evidence="20">ChiHile30-977</strain>
    </source>
</reference>
<dbReference type="EC" id="6.1.1.20" evidence="15"/>
<comment type="catalytic activity">
    <reaction evidence="14 15">
        <text>tRNA(Phe) + L-phenylalanine + ATP = L-phenylalanyl-tRNA(Phe) + AMP + diphosphate + H(+)</text>
        <dbReference type="Rhea" id="RHEA:19413"/>
        <dbReference type="Rhea" id="RHEA-COMP:9668"/>
        <dbReference type="Rhea" id="RHEA-COMP:9699"/>
        <dbReference type="ChEBI" id="CHEBI:15378"/>
        <dbReference type="ChEBI" id="CHEBI:30616"/>
        <dbReference type="ChEBI" id="CHEBI:33019"/>
        <dbReference type="ChEBI" id="CHEBI:58095"/>
        <dbReference type="ChEBI" id="CHEBI:78442"/>
        <dbReference type="ChEBI" id="CHEBI:78531"/>
        <dbReference type="ChEBI" id="CHEBI:456215"/>
        <dbReference type="EC" id="6.1.1.20"/>
    </reaction>
</comment>
<feature type="domain" description="B5" evidence="19">
    <location>
        <begin position="408"/>
        <end position="483"/>
    </location>
</feature>
<dbReference type="SMART" id="SM00896">
    <property type="entry name" value="FDX-ACB"/>
    <property type="match status" value="1"/>
</dbReference>
<feature type="binding site" evidence="15">
    <location>
        <position position="467"/>
    </location>
    <ligand>
        <name>Mg(2+)</name>
        <dbReference type="ChEBI" id="CHEBI:18420"/>
        <note>shared with alpha subunit</note>
    </ligand>
</feature>
<keyword evidence="8 15" id="KW-0547">Nucleotide-binding</keyword>
<dbReference type="SUPFAM" id="SSF55681">
    <property type="entry name" value="Class II aaRS and biotin synthetases"/>
    <property type="match status" value="1"/>
</dbReference>
<dbReference type="NCBIfam" id="TIGR00472">
    <property type="entry name" value="pheT_bact"/>
    <property type="match status" value="1"/>
</dbReference>
<comment type="cofactor">
    <cofactor evidence="15">
        <name>Mg(2+)</name>
        <dbReference type="ChEBI" id="CHEBI:18420"/>
    </cofactor>
    <text evidence="15">Binds 2 magnesium ions per tetramer.</text>
</comment>
<comment type="similarity">
    <text evidence="2 15">Belongs to the phenylalanyl-tRNA synthetase beta subunit family. Type 1 subfamily.</text>
</comment>
<reference evidence="20" key="2">
    <citation type="journal article" date="2021" name="PeerJ">
        <title>Extensive microbial diversity within the chicken gut microbiome revealed by metagenomics and culture.</title>
        <authorList>
            <person name="Gilroy R."/>
            <person name="Ravi A."/>
            <person name="Getino M."/>
            <person name="Pursley I."/>
            <person name="Horton D.L."/>
            <person name="Alikhan N.F."/>
            <person name="Baker D."/>
            <person name="Gharbi K."/>
            <person name="Hall N."/>
            <person name="Watson M."/>
            <person name="Adriaenssens E.M."/>
            <person name="Foster-Nyarko E."/>
            <person name="Jarju S."/>
            <person name="Secka A."/>
            <person name="Antonio M."/>
            <person name="Oren A."/>
            <person name="Chaudhuri R.R."/>
            <person name="La Ragione R."/>
            <person name="Hildebrand F."/>
            <person name="Pallen M.J."/>
        </authorList>
    </citation>
    <scope>NUCLEOTIDE SEQUENCE</scope>
    <source>
        <strain evidence="20">ChiHile30-977</strain>
    </source>
</reference>
<dbReference type="PANTHER" id="PTHR10947">
    <property type="entry name" value="PHENYLALANYL-TRNA SYNTHETASE BETA CHAIN AND LEUCINE-RICH REPEAT-CONTAINING PROTEIN 47"/>
    <property type="match status" value="1"/>
</dbReference>
<dbReference type="SUPFAM" id="SSF50249">
    <property type="entry name" value="Nucleic acid-binding proteins"/>
    <property type="match status" value="1"/>
</dbReference>
<dbReference type="Pfam" id="PF17759">
    <property type="entry name" value="tRNA_synthFbeta"/>
    <property type="match status" value="1"/>
</dbReference>
<evidence type="ECO:0000256" key="11">
    <source>
        <dbReference type="ARBA" id="ARBA00022884"/>
    </source>
</evidence>
<feature type="domain" description="TRNA-binding" evidence="17">
    <location>
        <begin position="39"/>
        <end position="154"/>
    </location>
</feature>
<dbReference type="SMART" id="SM00874">
    <property type="entry name" value="B5"/>
    <property type="match status" value="1"/>
</dbReference>
<keyword evidence="5 16" id="KW-0820">tRNA-binding</keyword>
<dbReference type="GO" id="GO:0000287">
    <property type="term" value="F:magnesium ion binding"/>
    <property type="evidence" value="ECO:0007669"/>
    <property type="project" value="UniProtKB-UniRule"/>
</dbReference>
<evidence type="ECO:0000313" key="20">
    <source>
        <dbReference type="EMBL" id="HIQ63475.1"/>
    </source>
</evidence>
<dbReference type="SUPFAM" id="SSF46955">
    <property type="entry name" value="Putative DNA-binding domain"/>
    <property type="match status" value="1"/>
</dbReference>
<evidence type="ECO:0000256" key="3">
    <source>
        <dbReference type="ARBA" id="ARBA00011209"/>
    </source>
</evidence>
<evidence type="ECO:0000256" key="7">
    <source>
        <dbReference type="ARBA" id="ARBA00022723"/>
    </source>
</evidence>
<dbReference type="InterPro" id="IPR033714">
    <property type="entry name" value="tRNA_bind_bactPheRS"/>
</dbReference>
<dbReference type="SUPFAM" id="SSF56037">
    <property type="entry name" value="PheT/TilS domain"/>
    <property type="match status" value="1"/>
</dbReference>
<dbReference type="HAMAP" id="MF_00283">
    <property type="entry name" value="Phe_tRNA_synth_beta1"/>
    <property type="match status" value="1"/>
</dbReference>
<comment type="subcellular location">
    <subcellularLocation>
        <location evidence="1 15">Cytoplasm</location>
    </subcellularLocation>
</comment>
<comment type="subunit">
    <text evidence="3 15">Tetramer of two alpha and two beta subunits.</text>
</comment>
<evidence type="ECO:0000256" key="9">
    <source>
        <dbReference type="ARBA" id="ARBA00022840"/>
    </source>
</evidence>
<keyword evidence="11 16" id="KW-0694">RNA-binding</keyword>
<dbReference type="GO" id="GO:0004826">
    <property type="term" value="F:phenylalanine-tRNA ligase activity"/>
    <property type="evidence" value="ECO:0007669"/>
    <property type="project" value="UniProtKB-UniRule"/>
</dbReference>
<keyword evidence="7 15" id="KW-0479">Metal-binding</keyword>
<dbReference type="FunFam" id="2.40.50.140:FF:000045">
    <property type="entry name" value="Phenylalanine--tRNA ligase beta subunit"/>
    <property type="match status" value="1"/>
</dbReference>
<dbReference type="FunFam" id="3.30.70.380:FF:000001">
    <property type="entry name" value="Phenylalanine--tRNA ligase beta subunit"/>
    <property type="match status" value="1"/>
</dbReference>
<dbReference type="Pfam" id="PF03147">
    <property type="entry name" value="FDX-ACB"/>
    <property type="match status" value="1"/>
</dbReference>
<dbReference type="GO" id="GO:0006432">
    <property type="term" value="P:phenylalanyl-tRNA aminoacylation"/>
    <property type="evidence" value="ECO:0007669"/>
    <property type="project" value="UniProtKB-UniRule"/>
</dbReference>
<dbReference type="InterPro" id="IPR009061">
    <property type="entry name" value="DNA-bd_dom_put_sf"/>
</dbReference>
<evidence type="ECO:0000259" key="17">
    <source>
        <dbReference type="PROSITE" id="PS50886"/>
    </source>
</evidence>
<evidence type="ECO:0000256" key="1">
    <source>
        <dbReference type="ARBA" id="ARBA00004496"/>
    </source>
</evidence>
<dbReference type="FunFam" id="3.50.40.10:FF:000001">
    <property type="entry name" value="Phenylalanine--tRNA ligase beta subunit"/>
    <property type="match status" value="1"/>
</dbReference>
<dbReference type="PROSITE" id="PS50886">
    <property type="entry name" value="TRBD"/>
    <property type="match status" value="1"/>
</dbReference>
<evidence type="ECO:0000256" key="8">
    <source>
        <dbReference type="ARBA" id="ARBA00022741"/>
    </source>
</evidence>
<evidence type="ECO:0000259" key="18">
    <source>
        <dbReference type="PROSITE" id="PS51447"/>
    </source>
</evidence>
<protein>
    <recommendedName>
        <fullName evidence="15">Phenylalanine--tRNA ligase beta subunit</fullName>
        <ecNumber evidence="15">6.1.1.20</ecNumber>
    </recommendedName>
    <alternativeName>
        <fullName evidence="15">Phenylalanyl-tRNA synthetase beta subunit</fullName>
        <shortName evidence="15">PheRS</shortName>
    </alternativeName>
</protein>
<dbReference type="InterPro" id="IPR005147">
    <property type="entry name" value="tRNA_synthase_B5-dom"/>
</dbReference>
<keyword evidence="13 15" id="KW-0030">Aminoacyl-tRNA synthetase</keyword>
<dbReference type="SUPFAM" id="SSF54991">
    <property type="entry name" value="Anticodon-binding domain of PheRS"/>
    <property type="match status" value="1"/>
</dbReference>
<dbReference type="GO" id="GO:0009328">
    <property type="term" value="C:phenylalanine-tRNA ligase complex"/>
    <property type="evidence" value="ECO:0007669"/>
    <property type="project" value="TreeGrafter"/>
</dbReference>
<dbReference type="GO" id="GO:0140096">
    <property type="term" value="F:catalytic activity, acting on a protein"/>
    <property type="evidence" value="ECO:0007669"/>
    <property type="project" value="UniProtKB-ARBA"/>
</dbReference>
<evidence type="ECO:0000256" key="13">
    <source>
        <dbReference type="ARBA" id="ARBA00023146"/>
    </source>
</evidence>
<proteinExistence type="inferred from homology"/>
<dbReference type="InterPro" id="IPR045060">
    <property type="entry name" value="Phe-tRNA-ligase_IIc_bsu"/>
</dbReference>
<name>A0A9D0YX54_9FIRM</name>
<feature type="binding site" evidence="15">
    <location>
        <position position="461"/>
    </location>
    <ligand>
        <name>Mg(2+)</name>
        <dbReference type="ChEBI" id="CHEBI:18420"/>
        <note>shared with alpha subunit</note>
    </ligand>
</feature>
<keyword evidence="12 15" id="KW-0648">Protein biosynthesis</keyword>
<keyword evidence="10 15" id="KW-0460">Magnesium</keyword>
<dbReference type="PANTHER" id="PTHR10947:SF0">
    <property type="entry name" value="PHENYLALANINE--TRNA LIGASE BETA SUBUNIT"/>
    <property type="match status" value="1"/>
</dbReference>
<dbReference type="CDD" id="cd02796">
    <property type="entry name" value="tRNA_bind_bactPheRS"/>
    <property type="match status" value="1"/>
</dbReference>
<dbReference type="Gene3D" id="3.30.930.10">
    <property type="entry name" value="Bira Bifunctional Protein, Domain 2"/>
    <property type="match status" value="1"/>
</dbReference>
<dbReference type="Pfam" id="PF03484">
    <property type="entry name" value="B5"/>
    <property type="match status" value="1"/>
</dbReference>
<feature type="binding site" evidence="15">
    <location>
        <position position="471"/>
    </location>
    <ligand>
        <name>Mg(2+)</name>
        <dbReference type="ChEBI" id="CHEBI:18420"/>
        <note>shared with alpha subunit</note>
    </ligand>
</feature>
<dbReference type="PROSITE" id="PS51447">
    <property type="entry name" value="FDX_ACB"/>
    <property type="match status" value="1"/>
</dbReference>
<comment type="caution">
    <text evidence="20">The sequence shown here is derived from an EMBL/GenBank/DDBJ whole genome shotgun (WGS) entry which is preliminary data.</text>
</comment>
<evidence type="ECO:0000256" key="14">
    <source>
        <dbReference type="ARBA" id="ARBA00049255"/>
    </source>
</evidence>
<dbReference type="InterPro" id="IPR002547">
    <property type="entry name" value="tRNA-bd_dom"/>
</dbReference>
<dbReference type="Pfam" id="PF01588">
    <property type="entry name" value="tRNA_bind"/>
    <property type="match status" value="1"/>
</dbReference>
<dbReference type="InterPro" id="IPR020825">
    <property type="entry name" value="Phe-tRNA_synthase-like_B3/B4"/>
</dbReference>
<dbReference type="InterPro" id="IPR004532">
    <property type="entry name" value="Phe-tRNA-ligase_IIc_bsu_bact"/>
</dbReference>
<dbReference type="SMART" id="SM00873">
    <property type="entry name" value="B3_4"/>
    <property type="match status" value="1"/>
</dbReference>
<dbReference type="GO" id="GO:0000049">
    <property type="term" value="F:tRNA binding"/>
    <property type="evidence" value="ECO:0007669"/>
    <property type="project" value="UniProtKB-UniRule"/>
</dbReference>
<dbReference type="EMBL" id="DVFI01000106">
    <property type="protein sequence ID" value="HIQ63475.1"/>
    <property type="molecule type" value="Genomic_DNA"/>
</dbReference>
<evidence type="ECO:0000256" key="12">
    <source>
        <dbReference type="ARBA" id="ARBA00022917"/>
    </source>
</evidence>
<evidence type="ECO:0000259" key="19">
    <source>
        <dbReference type="PROSITE" id="PS51483"/>
    </source>
</evidence>
<dbReference type="InterPro" id="IPR045864">
    <property type="entry name" value="aa-tRNA-synth_II/BPL/LPL"/>
</dbReference>
<dbReference type="PROSITE" id="PS51483">
    <property type="entry name" value="B5"/>
    <property type="match status" value="1"/>
</dbReference>
<organism evidence="20 21">
    <name type="scientific">Candidatus Avichristensenella intestinipullorum</name>
    <dbReference type="NCBI Taxonomy" id="2840693"/>
    <lineage>
        <taxon>Bacteria</taxon>
        <taxon>Bacillati</taxon>
        <taxon>Bacillota</taxon>
        <taxon>Clostridia</taxon>
        <taxon>Candidatus Avichristensenella</taxon>
    </lineage>
</organism>
<accession>A0A9D0YX54</accession>
<dbReference type="InterPro" id="IPR036690">
    <property type="entry name" value="Fdx_antiC-bd_sf"/>
</dbReference>
<dbReference type="InterPro" id="IPR005146">
    <property type="entry name" value="B3/B4_tRNA-bd"/>
</dbReference>
<dbReference type="InterPro" id="IPR041616">
    <property type="entry name" value="PheRS_beta_core"/>
</dbReference>
<evidence type="ECO:0000256" key="2">
    <source>
        <dbReference type="ARBA" id="ARBA00008653"/>
    </source>
</evidence>
<dbReference type="AlphaFoldDB" id="A0A9D0YX54"/>
<dbReference type="InterPro" id="IPR012340">
    <property type="entry name" value="NA-bd_OB-fold"/>
</dbReference>
<evidence type="ECO:0000256" key="4">
    <source>
        <dbReference type="ARBA" id="ARBA00022490"/>
    </source>
</evidence>
<gene>
    <name evidence="15" type="primary">pheT</name>
    <name evidence="20" type="ORF">IAA66_07830</name>
</gene>
<dbReference type="Pfam" id="PF03483">
    <property type="entry name" value="B3_4"/>
    <property type="match status" value="1"/>
</dbReference>
<evidence type="ECO:0000256" key="10">
    <source>
        <dbReference type="ARBA" id="ARBA00022842"/>
    </source>
</evidence>
<sequence>MKAPMQWIREYAAIPEDAQRYVARMVMTGTAVESVETIGEGIDRVVTGRILSMARHPNSDHLWICQVDVGGERPLQIVTGAQNLTGGELVPVCLDGATLPGGKTIRTGKLRGELSEGMLCGGSELGVDDALYPGAGVDGILVLREEYPLGVDVRPLLGLGDTVVDFDILANRPDCLCMWGVARESAAAFDVPFVKPEIAVTEHGGDIRDEARVEVLDSELCPRYAARVVKNVRIGPSPMWMRAYLHAAGMRSINNIVDITNFVMLETGHPMHAFDLGRVAGRHIVVRRARPAETLRTLDGKNHVLREDMLVIADAEHATGLAGIMGGEESEITENTKEILFECAAFDRASTRVTARSLGIRTESSARFEKGVSPATVMEALDRACQLVEMLDAGDTVSGVIDWYPRPQPERTIQASVARIRRLTGVDIPDKDIVDILKKLHFGVTLQGDTLCATVPAFRQDVDGFADLAEEVLRYYGFSHLPSTRLRGETTPGGRSARMRLTDRVKQLLTGMGGHEMTTYSFVSRTALEKLGLDAQDARLEPVVIRNPLGEDTAVMRTSLAPGMLSVLSLNVSRQNDGGLLFECGAVFEGRGRAEGELPKEPQALCLGAYGGAFDFFYMRGVVEEILRALGVTAKLSAGADVYYHPGRSATFTCGETVVARVGELHPDTAEAFEIPCRAYLAELDLDALAACATPMGAIKPLPRFPAVTRDVALVMPESQPVGPVMEAISRAGGNLLEQVEMFDVYRGAQIGEEQKSVAFALRLRAEDRTLTDEEIARVMDKILRSCQKQFDAQIRS</sequence>
<dbReference type="Gene3D" id="3.30.56.10">
    <property type="match status" value="2"/>
</dbReference>
<evidence type="ECO:0000256" key="15">
    <source>
        <dbReference type="HAMAP-Rule" id="MF_00283"/>
    </source>
</evidence>
<feature type="binding site" evidence="15">
    <location>
        <position position="470"/>
    </location>
    <ligand>
        <name>Mg(2+)</name>
        <dbReference type="ChEBI" id="CHEBI:18420"/>
        <note>shared with alpha subunit</note>
    </ligand>
</feature>
<dbReference type="Gene3D" id="2.40.50.140">
    <property type="entry name" value="Nucleic acid-binding proteins"/>
    <property type="match status" value="1"/>
</dbReference>
<feature type="domain" description="FDX-ACB" evidence="18">
    <location>
        <begin position="703"/>
        <end position="796"/>
    </location>
</feature>
<keyword evidence="4 15" id="KW-0963">Cytoplasm</keyword>
<keyword evidence="9 15" id="KW-0067">ATP-binding</keyword>
<evidence type="ECO:0000256" key="16">
    <source>
        <dbReference type="PROSITE-ProRule" id="PRU00209"/>
    </source>
</evidence>
<dbReference type="CDD" id="cd00769">
    <property type="entry name" value="PheRS_beta_core"/>
    <property type="match status" value="1"/>
</dbReference>
<dbReference type="Gene3D" id="3.50.40.10">
    <property type="entry name" value="Phenylalanyl-trna Synthetase, Chain B, domain 3"/>
    <property type="match status" value="1"/>
</dbReference>
<evidence type="ECO:0000313" key="21">
    <source>
        <dbReference type="Proteomes" id="UP000886819"/>
    </source>
</evidence>
<dbReference type="InterPro" id="IPR005121">
    <property type="entry name" value="Fdx_antiC-bd"/>
</dbReference>
<keyword evidence="6 15" id="KW-0436">Ligase</keyword>
<dbReference type="Gene3D" id="3.30.70.380">
    <property type="entry name" value="Ferrodoxin-fold anticodon-binding domain"/>
    <property type="match status" value="1"/>
</dbReference>
<dbReference type="Proteomes" id="UP000886819">
    <property type="component" value="Unassembled WGS sequence"/>
</dbReference>
<dbReference type="GO" id="GO:0005524">
    <property type="term" value="F:ATP binding"/>
    <property type="evidence" value="ECO:0007669"/>
    <property type="project" value="UniProtKB-UniRule"/>
</dbReference>
<evidence type="ECO:0000256" key="6">
    <source>
        <dbReference type="ARBA" id="ARBA00022598"/>
    </source>
</evidence>